<evidence type="ECO:0000256" key="5">
    <source>
        <dbReference type="ARBA" id="ARBA00022490"/>
    </source>
</evidence>
<protein>
    <recommendedName>
        <fullName evidence="4">Dynein regulatory complex protein 10</fullName>
    </recommendedName>
</protein>
<feature type="compositionally biased region" description="Low complexity" evidence="11">
    <location>
        <begin position="83"/>
        <end position="124"/>
    </location>
</feature>
<dbReference type="CDD" id="cd23767">
    <property type="entry name" value="IQCD"/>
    <property type="match status" value="1"/>
</dbReference>
<keyword evidence="13" id="KW-1185">Reference proteome</keyword>
<evidence type="ECO:0000256" key="6">
    <source>
        <dbReference type="ARBA" id="ARBA00022846"/>
    </source>
</evidence>
<keyword evidence="9" id="KW-0966">Cell projection</keyword>
<dbReference type="OrthoDB" id="10265211at2759"/>
<dbReference type="Proteomes" id="UP000674318">
    <property type="component" value="Unassembled WGS sequence"/>
</dbReference>
<evidence type="ECO:0000256" key="10">
    <source>
        <dbReference type="SAM" id="Coils"/>
    </source>
</evidence>
<evidence type="ECO:0000313" key="13">
    <source>
        <dbReference type="Proteomes" id="UP000674318"/>
    </source>
</evidence>
<evidence type="ECO:0000256" key="7">
    <source>
        <dbReference type="ARBA" id="ARBA00023069"/>
    </source>
</evidence>
<dbReference type="RefSeq" id="XP_067758316.1">
    <property type="nucleotide sequence ID" value="XM_067901314.1"/>
</dbReference>
<dbReference type="InterPro" id="IPR042815">
    <property type="entry name" value="DRC10"/>
</dbReference>
<feature type="coiled-coil region" evidence="10">
    <location>
        <begin position="322"/>
        <end position="349"/>
    </location>
</feature>
<dbReference type="PANTHER" id="PTHR31598">
    <property type="entry name" value="IQ DOMAIN-CONTAINING PROTEIN D"/>
    <property type="match status" value="1"/>
</dbReference>
<keyword evidence="10" id="KW-0175">Coiled coil</keyword>
<dbReference type="AlphaFoldDB" id="A0A836ITE9"/>
<dbReference type="KEGG" id="phet:94291391"/>
<organism evidence="12 13">
    <name type="scientific">Porcisia hertigi</name>
    <dbReference type="NCBI Taxonomy" id="2761500"/>
    <lineage>
        <taxon>Eukaryota</taxon>
        <taxon>Discoba</taxon>
        <taxon>Euglenozoa</taxon>
        <taxon>Kinetoplastea</taxon>
        <taxon>Metakinetoplastina</taxon>
        <taxon>Trypanosomatida</taxon>
        <taxon>Trypanosomatidae</taxon>
        <taxon>Leishmaniinae</taxon>
        <taxon>Porcisia</taxon>
    </lineage>
</organism>
<feature type="coiled-coil region" evidence="10">
    <location>
        <begin position="373"/>
        <end position="407"/>
    </location>
</feature>
<evidence type="ECO:0000256" key="4">
    <source>
        <dbReference type="ARBA" id="ARBA00021752"/>
    </source>
</evidence>
<dbReference type="GeneID" id="94291391"/>
<evidence type="ECO:0000313" key="12">
    <source>
        <dbReference type="EMBL" id="KAG5508848.1"/>
    </source>
</evidence>
<gene>
    <name evidence="12" type="ORF">JKF63_05351</name>
</gene>
<accession>A0A836ITE9</accession>
<name>A0A836ITE9_9TRYP</name>
<comment type="subcellular location">
    <subcellularLocation>
        <location evidence="2">Cytoplasm</location>
        <location evidence="2">Cytoskeleton</location>
        <location evidence="2">Flagellum axoneme</location>
    </subcellularLocation>
</comment>
<comment type="caution">
    <text evidence="12">The sequence shown here is derived from an EMBL/GenBank/DDBJ whole genome shotgun (WGS) entry which is preliminary data.</text>
</comment>
<reference evidence="12 13" key="1">
    <citation type="submission" date="2021-02" db="EMBL/GenBank/DDBJ databases">
        <title>Porcisia hertigi Genome sequencing and assembly.</title>
        <authorList>
            <person name="Almutairi H."/>
            <person name="Gatherer D."/>
        </authorList>
    </citation>
    <scope>NUCLEOTIDE SEQUENCE [LARGE SCALE GENOMIC DNA]</scope>
    <source>
        <strain evidence="12 13">C119</strain>
    </source>
</reference>
<feature type="region of interest" description="Disordered" evidence="11">
    <location>
        <begin position="78"/>
        <end position="139"/>
    </location>
</feature>
<dbReference type="PANTHER" id="PTHR31598:SF1">
    <property type="entry name" value="DYNEIN REGULATORY COMPLEX PROTEIN 10"/>
    <property type="match status" value="1"/>
</dbReference>
<dbReference type="EMBL" id="JAFJZO010000016">
    <property type="protein sequence ID" value="KAG5508848.1"/>
    <property type="molecule type" value="Genomic_DNA"/>
</dbReference>
<proteinExistence type="inferred from homology"/>
<evidence type="ECO:0000256" key="8">
    <source>
        <dbReference type="ARBA" id="ARBA00023212"/>
    </source>
</evidence>
<comment type="similarity">
    <text evidence="3">Belongs to the DRC10 family.</text>
</comment>
<dbReference type="PROSITE" id="PS50096">
    <property type="entry name" value="IQ"/>
    <property type="match status" value="1"/>
</dbReference>
<sequence>MDMDLMTRREAAKVEDVLEDLVRELCILALLPDEFTSWVRDEAVVAATRSDTNRFLLRYEEHVTKMEKAMKKKKHNLLRDPLSGSGPHASAPSPPSSNGRSSSSSSSSSWADTDPQSDTTTSDPLISTTASLDPEVEQERQRGLKAACFVFAARHYGDPTDNDGNEAVLQVSDYALLERDLLAAATTTGSVNATDLQTHHLSTRALIDTLRDGGYSDIATYFLKSLHAQGTSPIPGSEQPSSSTEMSDLTTLLPAYKYGMLDEGMDHLRRLVMTLRRLIHQRNQSTVNEDIHRYQLLHDAVNRDQAGTADVQVLNQRYLEVKAARKQEVSALDREIEALEKELWYAQRTADVELEAFQKMQKSLQESRRFSLRQQLEAHRKNADEMASQLKKVQAKAQDELNTLRSNRTKREAAVSGAITEYDAQSALLEAAMRQFNKETEEDTERIVALEETVEKLLKEREEHAWEIKVSEQRQEHAQVIHERHVQNARVIQAYYRAYIVRVQVERDIEKSSRKRKKKHSAKK</sequence>
<evidence type="ECO:0000256" key="3">
    <source>
        <dbReference type="ARBA" id="ARBA00009071"/>
    </source>
</evidence>
<comment type="function">
    <text evidence="1">Component of the nexin-dynein regulatory complex (N-DRC), a key regulator of ciliary/flagellar motility which maintains the alignment and integrity of the distal axoneme and regulates microtubule sliding in motile axonemes.</text>
</comment>
<keyword evidence="8" id="KW-0206">Cytoskeleton</keyword>
<evidence type="ECO:0000256" key="9">
    <source>
        <dbReference type="ARBA" id="ARBA00023273"/>
    </source>
</evidence>
<evidence type="ECO:0000256" key="11">
    <source>
        <dbReference type="SAM" id="MobiDB-lite"/>
    </source>
</evidence>
<evidence type="ECO:0000256" key="1">
    <source>
        <dbReference type="ARBA" id="ARBA00003029"/>
    </source>
</evidence>
<keyword evidence="7" id="KW-0969">Cilium</keyword>
<keyword evidence="5" id="KW-0963">Cytoplasm</keyword>
<evidence type="ECO:0000256" key="2">
    <source>
        <dbReference type="ARBA" id="ARBA00004611"/>
    </source>
</evidence>
<keyword evidence="6" id="KW-0282">Flagellum</keyword>
<feature type="coiled-coil region" evidence="10">
    <location>
        <begin position="433"/>
        <end position="474"/>
    </location>
</feature>